<dbReference type="EMBL" id="MLJW01006575">
    <property type="protein sequence ID" value="OIQ66473.1"/>
    <property type="molecule type" value="Genomic_DNA"/>
</dbReference>
<dbReference type="AlphaFoldDB" id="A0A1J5P4I8"/>
<sequence>MEHRRVCGRDACVAGAQSKRDDLAPIAVLRIVGIRCQSHRFCFNLGKQFLEVDRLLREIAIDVAERRIDFVHDVDAVPDKARGHASLQKNESCADFLDEGTRRVSQDEIVGHKDVAELHAVSTRPVHGEERLAWLQGDPGIGTVGKKHHSAARLVLALENGAEEMAGPEIRHPGQRALDDVAAVDLAAFEL</sequence>
<protein>
    <submittedName>
        <fullName evidence="1">Uncharacterized protein</fullName>
    </submittedName>
</protein>
<reference evidence="1" key="1">
    <citation type="submission" date="2016-10" db="EMBL/GenBank/DDBJ databases">
        <title>Sequence of Gallionella enrichment culture.</title>
        <authorList>
            <person name="Poehlein A."/>
            <person name="Muehling M."/>
            <person name="Daniel R."/>
        </authorList>
    </citation>
    <scope>NUCLEOTIDE SEQUENCE</scope>
</reference>
<evidence type="ECO:0000313" key="1">
    <source>
        <dbReference type="EMBL" id="OIQ66473.1"/>
    </source>
</evidence>
<gene>
    <name evidence="1" type="ORF">GALL_519560</name>
</gene>
<organism evidence="1">
    <name type="scientific">mine drainage metagenome</name>
    <dbReference type="NCBI Taxonomy" id="410659"/>
    <lineage>
        <taxon>unclassified sequences</taxon>
        <taxon>metagenomes</taxon>
        <taxon>ecological metagenomes</taxon>
    </lineage>
</organism>
<comment type="caution">
    <text evidence="1">The sequence shown here is derived from an EMBL/GenBank/DDBJ whole genome shotgun (WGS) entry which is preliminary data.</text>
</comment>
<accession>A0A1J5P4I8</accession>
<proteinExistence type="predicted"/>
<name>A0A1J5P4I8_9ZZZZ</name>